<dbReference type="AlphaFoldDB" id="A0A3E5FR23"/>
<dbReference type="Pfam" id="PF09820">
    <property type="entry name" value="AAA-ATPase_like"/>
    <property type="match status" value="1"/>
</dbReference>
<proteinExistence type="predicted"/>
<sequence>MGSKKRGDMMKKALPIGVDDYRRLKENNYYAVDKKLMIEEFFQRQSIVTLITRPRRFGKTLNMSMMAEFFDITKDSKEIFNDTNIIKSLYASNMNQYPTIFVSFANAKGD</sequence>
<dbReference type="GeneID" id="94017044"/>
<name>A0A3E5FR23_9FIRM</name>
<accession>A0A3E5FR23</accession>
<organism evidence="2 3">
    <name type="scientific">Thomasclavelia spiroformis</name>
    <dbReference type="NCBI Taxonomy" id="29348"/>
    <lineage>
        <taxon>Bacteria</taxon>
        <taxon>Bacillati</taxon>
        <taxon>Bacillota</taxon>
        <taxon>Erysipelotrichia</taxon>
        <taxon>Erysipelotrichales</taxon>
        <taxon>Coprobacillaceae</taxon>
        <taxon>Thomasclavelia</taxon>
    </lineage>
</organism>
<comment type="caution">
    <text evidence="2">The sequence shown here is derived from an EMBL/GenBank/DDBJ whole genome shotgun (WGS) entry which is preliminary data.</text>
</comment>
<reference evidence="2 3" key="1">
    <citation type="submission" date="2018-08" db="EMBL/GenBank/DDBJ databases">
        <title>A genome reference for cultivated species of the human gut microbiota.</title>
        <authorList>
            <person name="Zou Y."/>
            <person name="Xue W."/>
            <person name="Luo G."/>
        </authorList>
    </citation>
    <scope>NUCLEOTIDE SEQUENCE [LARGE SCALE GENOMIC DNA]</scope>
    <source>
        <strain evidence="2 3">OM02-6</strain>
    </source>
</reference>
<dbReference type="InterPro" id="IPR018631">
    <property type="entry name" value="AAA-ATPase-like_dom"/>
</dbReference>
<dbReference type="PANTHER" id="PTHR34825:SF1">
    <property type="entry name" value="AAA-ATPASE-LIKE DOMAIN-CONTAINING PROTEIN"/>
    <property type="match status" value="1"/>
</dbReference>
<gene>
    <name evidence="2" type="ORF">DXB31_06200</name>
</gene>
<dbReference type="Proteomes" id="UP000261087">
    <property type="component" value="Unassembled WGS sequence"/>
</dbReference>
<dbReference type="RefSeq" id="WP_004610433.1">
    <property type="nucleotide sequence ID" value="NZ_CABKNM010000002.1"/>
</dbReference>
<evidence type="ECO:0000259" key="1">
    <source>
        <dbReference type="Pfam" id="PF09820"/>
    </source>
</evidence>
<evidence type="ECO:0000313" key="3">
    <source>
        <dbReference type="Proteomes" id="UP000261087"/>
    </source>
</evidence>
<dbReference type="EMBL" id="QSVF01000012">
    <property type="protein sequence ID" value="RGO09931.1"/>
    <property type="molecule type" value="Genomic_DNA"/>
</dbReference>
<protein>
    <recommendedName>
        <fullName evidence="1">AAA-ATPase-like domain-containing protein</fullName>
    </recommendedName>
</protein>
<evidence type="ECO:0000313" key="2">
    <source>
        <dbReference type="EMBL" id="RGO09931.1"/>
    </source>
</evidence>
<dbReference type="PANTHER" id="PTHR34825">
    <property type="entry name" value="CONSERVED PROTEIN, WITH A WEAK D-GALACTARATE DEHYDRATASE/ALTRONATE HYDROLASE DOMAIN"/>
    <property type="match status" value="1"/>
</dbReference>
<feature type="domain" description="AAA-ATPase-like" evidence="1">
    <location>
        <begin position="15"/>
        <end position="108"/>
    </location>
</feature>